<sequence>MKEILNELSEMQGKKIEKRTKKKTGIMSSTLSMQHELIKHECRVFPSSLIVIALRSSVQNFTGMLHSSFIANSCIFFCPISTSRVKRASHT</sequence>
<organism evidence="1 2">
    <name type="scientific">Vigna angularis var. angularis</name>
    <dbReference type="NCBI Taxonomy" id="157739"/>
    <lineage>
        <taxon>Eukaryota</taxon>
        <taxon>Viridiplantae</taxon>
        <taxon>Streptophyta</taxon>
        <taxon>Embryophyta</taxon>
        <taxon>Tracheophyta</taxon>
        <taxon>Spermatophyta</taxon>
        <taxon>Magnoliopsida</taxon>
        <taxon>eudicotyledons</taxon>
        <taxon>Gunneridae</taxon>
        <taxon>Pentapetalae</taxon>
        <taxon>rosids</taxon>
        <taxon>fabids</taxon>
        <taxon>Fabales</taxon>
        <taxon>Fabaceae</taxon>
        <taxon>Papilionoideae</taxon>
        <taxon>50 kb inversion clade</taxon>
        <taxon>NPAAA clade</taxon>
        <taxon>indigoferoid/millettioid clade</taxon>
        <taxon>Phaseoleae</taxon>
        <taxon>Vigna</taxon>
    </lineage>
</organism>
<protein>
    <submittedName>
        <fullName evidence="1">Uncharacterized protein</fullName>
    </submittedName>
</protein>
<dbReference type="EMBL" id="AP015042">
    <property type="protein sequence ID" value="BAT96785.1"/>
    <property type="molecule type" value="Genomic_DNA"/>
</dbReference>
<reference evidence="1 2" key="1">
    <citation type="journal article" date="2015" name="Sci. Rep.">
        <title>The power of single molecule real-time sequencing technology in the de novo assembly of a eukaryotic genome.</title>
        <authorList>
            <person name="Sakai H."/>
            <person name="Naito K."/>
            <person name="Ogiso-Tanaka E."/>
            <person name="Takahashi Y."/>
            <person name="Iseki K."/>
            <person name="Muto C."/>
            <person name="Satou K."/>
            <person name="Teruya K."/>
            <person name="Shiroma A."/>
            <person name="Shimoji M."/>
            <person name="Hirano T."/>
            <person name="Itoh T."/>
            <person name="Kaga A."/>
            <person name="Tomooka N."/>
        </authorList>
    </citation>
    <scope>NUCLEOTIDE SEQUENCE [LARGE SCALE GENOMIC DNA]</scope>
    <source>
        <strain evidence="2">cv. Shumari</strain>
    </source>
</reference>
<keyword evidence="2" id="KW-1185">Reference proteome</keyword>
<dbReference type="Proteomes" id="UP000291084">
    <property type="component" value="Chromosome 9"/>
</dbReference>
<name>A0A0S3SVF7_PHAAN</name>
<evidence type="ECO:0000313" key="2">
    <source>
        <dbReference type="Proteomes" id="UP000291084"/>
    </source>
</evidence>
<gene>
    <name evidence="1" type="primary">Vigan.09G008500</name>
    <name evidence="1" type="ORF">VIGAN_09008500</name>
</gene>
<proteinExistence type="predicted"/>
<accession>A0A0S3SVF7</accession>
<dbReference type="AlphaFoldDB" id="A0A0S3SVF7"/>
<evidence type="ECO:0000313" key="1">
    <source>
        <dbReference type="EMBL" id="BAT96785.1"/>
    </source>
</evidence>